<keyword evidence="1" id="KW-1133">Transmembrane helix</keyword>
<dbReference type="EMBL" id="QRHJ01000014">
    <property type="protein sequence ID" value="RHF76321.1"/>
    <property type="molecule type" value="Genomic_DNA"/>
</dbReference>
<accession>A0A414Q6B9</accession>
<reference evidence="2 3" key="1">
    <citation type="submission" date="2018-08" db="EMBL/GenBank/DDBJ databases">
        <title>A genome reference for cultivated species of the human gut microbiota.</title>
        <authorList>
            <person name="Zou Y."/>
            <person name="Xue W."/>
            <person name="Luo G."/>
        </authorList>
    </citation>
    <scope>NUCLEOTIDE SEQUENCE [LARGE SCALE GENOMIC DNA]</scope>
    <source>
        <strain evidence="2 3">AM25-16</strain>
    </source>
</reference>
<sequence>MKSKETRYPDYPLFKGLQRPLEVMGLQGRYIYWAAGTAGGAIAGFIAAYCLA</sequence>
<dbReference type="Proteomes" id="UP000283762">
    <property type="component" value="Unassembled WGS sequence"/>
</dbReference>
<evidence type="ECO:0000313" key="2">
    <source>
        <dbReference type="EMBL" id="RHF76321.1"/>
    </source>
</evidence>
<feature type="non-terminal residue" evidence="2">
    <location>
        <position position="52"/>
    </location>
</feature>
<name>A0A414Q6B9_BACSE</name>
<protein>
    <submittedName>
        <fullName evidence="2">DUF4133 domain-containing protein</fullName>
    </submittedName>
</protein>
<dbReference type="AlphaFoldDB" id="A0A414Q6B9"/>
<proteinExistence type="predicted"/>
<evidence type="ECO:0000256" key="1">
    <source>
        <dbReference type="SAM" id="Phobius"/>
    </source>
</evidence>
<comment type="caution">
    <text evidence="2">The sequence shown here is derived from an EMBL/GenBank/DDBJ whole genome shotgun (WGS) entry which is preliminary data.</text>
</comment>
<evidence type="ECO:0000313" key="3">
    <source>
        <dbReference type="Proteomes" id="UP000283762"/>
    </source>
</evidence>
<keyword evidence="1" id="KW-0812">Transmembrane</keyword>
<feature type="transmembrane region" description="Helical" evidence="1">
    <location>
        <begin position="30"/>
        <end position="51"/>
    </location>
</feature>
<gene>
    <name evidence="2" type="ORF">DW668_06975</name>
</gene>
<keyword evidence="1" id="KW-0472">Membrane</keyword>
<organism evidence="2 3">
    <name type="scientific">Bacteroides stercoris</name>
    <dbReference type="NCBI Taxonomy" id="46506"/>
    <lineage>
        <taxon>Bacteria</taxon>
        <taxon>Pseudomonadati</taxon>
        <taxon>Bacteroidota</taxon>
        <taxon>Bacteroidia</taxon>
        <taxon>Bacteroidales</taxon>
        <taxon>Bacteroidaceae</taxon>
        <taxon>Bacteroides</taxon>
    </lineage>
</organism>